<name>A0AAV9QLD7_9PEZI</name>
<dbReference type="Gene3D" id="3.40.30.10">
    <property type="entry name" value="Glutaredoxin"/>
    <property type="match status" value="1"/>
</dbReference>
<comment type="caution">
    <text evidence="3">The sequence shown here is derived from an EMBL/GenBank/DDBJ whole genome shotgun (WGS) entry which is preliminary data.</text>
</comment>
<sequence length="188" mass="20268">MATQTEDTTTSQALSTVSVPRIAIKFCTQCKWNLRAAYYAQELLQTFSTSIGEIALIPVTGGIFTVTMTHAANTTPSTSTSAPSTTDPTPDPQKQATGSVTETMIWDRKTEGGFPETKELKNRVRNIIEPGRDLGHIDRSLKKAKEPDLKNEEQSSRNTEEGASGAANQQIDGGKGNSQGKDGCEDCK</sequence>
<feature type="compositionally biased region" description="Basic and acidic residues" evidence="2">
    <location>
        <begin position="105"/>
        <end position="122"/>
    </location>
</feature>
<dbReference type="Pfam" id="PF10262">
    <property type="entry name" value="Rdx"/>
    <property type="match status" value="1"/>
</dbReference>
<keyword evidence="4" id="KW-1185">Reference proteome</keyword>
<protein>
    <recommendedName>
        <fullName evidence="5">Selenoprotein W</fullName>
    </recommendedName>
</protein>
<dbReference type="SUPFAM" id="SSF52833">
    <property type="entry name" value="Thioredoxin-like"/>
    <property type="match status" value="1"/>
</dbReference>
<dbReference type="InterPro" id="IPR011893">
    <property type="entry name" value="Selenoprotein_Rdx-typ"/>
</dbReference>
<dbReference type="PANTHER" id="PTHR36417:SF2">
    <property type="entry name" value="SELENOPROTEIN DOMAIN PROTEIN (AFU_ORTHOLOGUE AFUA_1G05220)"/>
    <property type="match status" value="1"/>
</dbReference>
<feature type="compositionally biased region" description="Basic and acidic residues" evidence="2">
    <location>
        <begin position="130"/>
        <end position="160"/>
    </location>
</feature>
<dbReference type="InterPro" id="IPR036249">
    <property type="entry name" value="Thioredoxin-like_sf"/>
</dbReference>
<dbReference type="Proteomes" id="UP001345827">
    <property type="component" value="Unassembled WGS sequence"/>
</dbReference>
<evidence type="ECO:0000256" key="2">
    <source>
        <dbReference type="SAM" id="MobiDB-lite"/>
    </source>
</evidence>
<feature type="compositionally biased region" description="Low complexity" evidence="2">
    <location>
        <begin position="74"/>
        <end position="88"/>
    </location>
</feature>
<feature type="region of interest" description="Disordered" evidence="2">
    <location>
        <begin position="74"/>
        <end position="188"/>
    </location>
</feature>
<evidence type="ECO:0000256" key="1">
    <source>
        <dbReference type="ARBA" id="ARBA00023284"/>
    </source>
</evidence>
<accession>A0AAV9QLD7</accession>
<proteinExistence type="predicted"/>
<evidence type="ECO:0008006" key="5">
    <source>
        <dbReference type="Google" id="ProtNLM"/>
    </source>
</evidence>
<organism evidence="3 4">
    <name type="scientific">Vermiconidia calcicola</name>
    <dbReference type="NCBI Taxonomy" id="1690605"/>
    <lineage>
        <taxon>Eukaryota</taxon>
        <taxon>Fungi</taxon>
        <taxon>Dikarya</taxon>
        <taxon>Ascomycota</taxon>
        <taxon>Pezizomycotina</taxon>
        <taxon>Dothideomycetes</taxon>
        <taxon>Dothideomycetidae</taxon>
        <taxon>Mycosphaerellales</taxon>
        <taxon>Extremaceae</taxon>
        <taxon>Vermiconidia</taxon>
    </lineage>
</organism>
<evidence type="ECO:0000313" key="3">
    <source>
        <dbReference type="EMBL" id="KAK5545749.1"/>
    </source>
</evidence>
<dbReference type="PANTHER" id="PTHR36417">
    <property type="entry name" value="SELENOPROTEIN DOMAIN PROTEIN (AFU_ORTHOLOGUE AFUA_1G05220)"/>
    <property type="match status" value="1"/>
</dbReference>
<dbReference type="EMBL" id="JAXLQG010000001">
    <property type="protein sequence ID" value="KAK5545749.1"/>
    <property type="molecule type" value="Genomic_DNA"/>
</dbReference>
<reference evidence="3 4" key="1">
    <citation type="submission" date="2023-06" db="EMBL/GenBank/DDBJ databases">
        <title>Black Yeasts Isolated from many extreme environments.</title>
        <authorList>
            <person name="Coleine C."/>
            <person name="Stajich J.E."/>
            <person name="Selbmann L."/>
        </authorList>
    </citation>
    <scope>NUCLEOTIDE SEQUENCE [LARGE SCALE GENOMIC DNA]</scope>
    <source>
        <strain evidence="3 4">CCFEE 5887</strain>
    </source>
</reference>
<gene>
    <name evidence="3" type="ORF">LTR25_000758</name>
</gene>
<keyword evidence="1" id="KW-0676">Redox-active center</keyword>
<dbReference type="AlphaFoldDB" id="A0AAV9QLD7"/>
<evidence type="ECO:0000313" key="4">
    <source>
        <dbReference type="Proteomes" id="UP001345827"/>
    </source>
</evidence>